<evidence type="ECO:0000256" key="3">
    <source>
        <dbReference type="ARBA" id="ARBA00022630"/>
    </source>
</evidence>
<dbReference type="EMBL" id="BAAATJ010000002">
    <property type="protein sequence ID" value="GAA2386405.1"/>
    <property type="molecule type" value="Genomic_DNA"/>
</dbReference>
<evidence type="ECO:0000259" key="5">
    <source>
        <dbReference type="Pfam" id="PF02852"/>
    </source>
</evidence>
<dbReference type="Pfam" id="PF07992">
    <property type="entry name" value="Pyr_redox_2"/>
    <property type="match status" value="1"/>
</dbReference>
<comment type="cofactor">
    <cofactor evidence="1">
        <name>FAD</name>
        <dbReference type="ChEBI" id="CHEBI:57692"/>
    </cofactor>
</comment>
<evidence type="ECO:0000259" key="6">
    <source>
        <dbReference type="Pfam" id="PF07992"/>
    </source>
</evidence>
<dbReference type="PRINTS" id="PR00368">
    <property type="entry name" value="FADPNR"/>
</dbReference>
<feature type="domain" description="FAD/NAD(P)-binding" evidence="6">
    <location>
        <begin position="4"/>
        <end position="322"/>
    </location>
</feature>
<protein>
    <submittedName>
        <fullName evidence="7">NAD(P)/FAD-dependent oxidoreductase</fullName>
    </submittedName>
</protein>
<evidence type="ECO:0000313" key="8">
    <source>
        <dbReference type="Proteomes" id="UP001500058"/>
    </source>
</evidence>
<dbReference type="Gene3D" id="3.50.50.60">
    <property type="entry name" value="FAD/NAD(P)-binding domain"/>
    <property type="match status" value="2"/>
</dbReference>
<evidence type="ECO:0000313" key="7">
    <source>
        <dbReference type="EMBL" id="GAA2386405.1"/>
    </source>
</evidence>
<evidence type="ECO:0000256" key="4">
    <source>
        <dbReference type="ARBA" id="ARBA00022827"/>
    </source>
</evidence>
<feature type="domain" description="Pyridine nucleotide-disulphide oxidoreductase dimerisation" evidence="5">
    <location>
        <begin position="341"/>
        <end position="448"/>
    </location>
</feature>
<dbReference type="InterPro" id="IPR001100">
    <property type="entry name" value="Pyr_nuc-diS_OxRdtase"/>
</dbReference>
<dbReference type="InterPro" id="IPR016156">
    <property type="entry name" value="FAD/NAD-linked_Rdtase_dimer_sf"/>
</dbReference>
<keyword evidence="3" id="KW-0285">Flavoprotein</keyword>
<dbReference type="PRINTS" id="PR00411">
    <property type="entry name" value="PNDRDTASEI"/>
</dbReference>
<dbReference type="SUPFAM" id="SSF55424">
    <property type="entry name" value="FAD/NAD-linked reductases, dimerisation (C-terminal) domain"/>
    <property type="match status" value="1"/>
</dbReference>
<accession>A0ABN3HRQ9</accession>
<dbReference type="InterPro" id="IPR004099">
    <property type="entry name" value="Pyr_nucl-diS_OxRdtase_dimer"/>
</dbReference>
<dbReference type="Pfam" id="PF02852">
    <property type="entry name" value="Pyr_redox_dim"/>
    <property type="match status" value="1"/>
</dbReference>
<dbReference type="PANTHER" id="PTHR43014">
    <property type="entry name" value="MERCURIC REDUCTASE"/>
    <property type="match status" value="1"/>
</dbReference>
<keyword evidence="8" id="KW-1185">Reference proteome</keyword>
<sequence length="457" mass="47817">MDRYDVVIVGAGAGAKLVWTSLAGSGLSVAVVEEALVGGDCPFLACVPSKAMLRSAQVWRTADDPEWAGLFTGRVPERAAYERTVARRDRIVHGRDDTANAAALEGTGATLIRGSARIVRPGVVEVGGTEIGYGELVLNTGSAPVRPGIPGLDGVPVWTSDEAMSSTAERPELAVVIGGGPVGCELAFLYASFGSAVTVVQRAGRLIPREEPEASGAMLSLLHEHGVDVRLGTQVVRAEPHALGGRLTTDRGDVFDASVVIQAAGRRPRSDRVGLEALGVEPGRGGAIEVDERCRVAGAEHVWAVGDVTGVAPFTHTAHYQGRVVAANLAGRETRADYRAVPRAVYTRPVLAAVGHTAASAREAGIEPLTATAPVTRAVRASIEGEPEGWLTLLAHPGTGAVIGATAWGGRAEEWISEAALAIRAEVPVEVARDVVHPFPTFGEVLETPLWELAERR</sequence>
<dbReference type="Gene3D" id="3.30.390.30">
    <property type="match status" value="1"/>
</dbReference>
<dbReference type="InterPro" id="IPR023753">
    <property type="entry name" value="FAD/NAD-binding_dom"/>
</dbReference>
<comment type="caution">
    <text evidence="7">The sequence shown here is derived from an EMBL/GenBank/DDBJ whole genome shotgun (WGS) entry which is preliminary data.</text>
</comment>
<name>A0ABN3HRQ9_9ACTN</name>
<evidence type="ECO:0000256" key="1">
    <source>
        <dbReference type="ARBA" id="ARBA00001974"/>
    </source>
</evidence>
<evidence type="ECO:0000256" key="2">
    <source>
        <dbReference type="ARBA" id="ARBA00007532"/>
    </source>
</evidence>
<keyword evidence="4" id="KW-0274">FAD</keyword>
<gene>
    <name evidence="7" type="ORF">GCM10010420_06460</name>
</gene>
<dbReference type="SUPFAM" id="SSF51905">
    <property type="entry name" value="FAD/NAD(P)-binding domain"/>
    <property type="match status" value="1"/>
</dbReference>
<comment type="similarity">
    <text evidence="2">Belongs to the class-I pyridine nucleotide-disulfide oxidoreductase family.</text>
</comment>
<dbReference type="PANTHER" id="PTHR43014:SF2">
    <property type="entry name" value="MERCURIC REDUCTASE"/>
    <property type="match status" value="1"/>
</dbReference>
<proteinExistence type="inferred from homology"/>
<organism evidence="7 8">
    <name type="scientific">Streptomyces glaucosporus</name>
    <dbReference type="NCBI Taxonomy" id="284044"/>
    <lineage>
        <taxon>Bacteria</taxon>
        <taxon>Bacillati</taxon>
        <taxon>Actinomycetota</taxon>
        <taxon>Actinomycetes</taxon>
        <taxon>Kitasatosporales</taxon>
        <taxon>Streptomycetaceae</taxon>
        <taxon>Streptomyces</taxon>
    </lineage>
</organism>
<dbReference type="Proteomes" id="UP001500058">
    <property type="component" value="Unassembled WGS sequence"/>
</dbReference>
<dbReference type="PIRSF" id="PIRSF000350">
    <property type="entry name" value="Mercury_reductase_MerA"/>
    <property type="match status" value="1"/>
</dbReference>
<dbReference type="RefSeq" id="WP_344629266.1">
    <property type="nucleotide sequence ID" value="NZ_BAAATJ010000002.1"/>
</dbReference>
<dbReference type="InterPro" id="IPR036188">
    <property type="entry name" value="FAD/NAD-bd_sf"/>
</dbReference>
<reference evidence="7 8" key="1">
    <citation type="journal article" date="2019" name="Int. J. Syst. Evol. Microbiol.">
        <title>The Global Catalogue of Microorganisms (GCM) 10K type strain sequencing project: providing services to taxonomists for standard genome sequencing and annotation.</title>
        <authorList>
            <consortium name="The Broad Institute Genomics Platform"/>
            <consortium name="The Broad Institute Genome Sequencing Center for Infectious Disease"/>
            <person name="Wu L."/>
            <person name="Ma J."/>
        </authorList>
    </citation>
    <scope>NUCLEOTIDE SEQUENCE [LARGE SCALE GENOMIC DNA]</scope>
    <source>
        <strain evidence="7 8">JCM 6921</strain>
    </source>
</reference>